<dbReference type="EMBL" id="CP138858">
    <property type="protein sequence ID" value="WPJ97726.1"/>
    <property type="molecule type" value="Genomic_DNA"/>
</dbReference>
<evidence type="ECO:0000259" key="3">
    <source>
        <dbReference type="Pfam" id="PF13439"/>
    </source>
</evidence>
<dbReference type="GO" id="GO:0016757">
    <property type="term" value="F:glycosyltransferase activity"/>
    <property type="evidence" value="ECO:0007669"/>
    <property type="project" value="UniProtKB-KW"/>
</dbReference>
<evidence type="ECO:0000256" key="1">
    <source>
        <dbReference type="ARBA" id="ARBA00022679"/>
    </source>
</evidence>
<sequence>MERIAIASTGLGHVSRGIETWALDTAQALHARGVNVTLLGAWGDAIPQLAGGVDCVSIDCLRRDDPANAKWLRRLPRFIWRFGITGAYGLEQWTFWWRLWPVLRAGKYTILHVQDPMLALWCRRFRRMGLVQAKEILAHGTEESAQFLKPFDYLQHLAPWHLEQTVQRLELSSPPAGWCALPNFVDVDAFAPVADDDLRQQQRAELRSKLGISQDSLVFVCVAAVKVFHKRIDFLIQEFASFLEHAAVDAAPVHLIIAGARDRETDALLEMSQSLGQGRIHILLNQKRAEMPALLNTADCFVLASLFEMMPIAILEALAAGLPVIANTHPVLEWMVGPGGQCFDIEAEGSLAAAFGTVDRDWVQVKGAAARQHALDCYSTDAVVETYLKYYREVVDV</sequence>
<keyword evidence="1 4" id="KW-0808">Transferase</keyword>
<dbReference type="InterPro" id="IPR001296">
    <property type="entry name" value="Glyco_trans_1"/>
</dbReference>
<dbReference type="RefSeq" id="WP_319834555.1">
    <property type="nucleotide sequence ID" value="NZ_CP138858.1"/>
</dbReference>
<evidence type="ECO:0000259" key="2">
    <source>
        <dbReference type="Pfam" id="PF00534"/>
    </source>
</evidence>
<dbReference type="Pfam" id="PF00534">
    <property type="entry name" value="Glycos_transf_1"/>
    <property type="match status" value="1"/>
</dbReference>
<reference evidence="4 5" key="1">
    <citation type="submission" date="2023-11" db="EMBL/GenBank/DDBJ databases">
        <title>Coraliomargarita sp. nov., isolated from marine algae.</title>
        <authorList>
            <person name="Lee J.K."/>
            <person name="Baek J.H."/>
            <person name="Kim J.M."/>
            <person name="Choi D.G."/>
            <person name="Jeon C.O."/>
        </authorList>
    </citation>
    <scope>NUCLEOTIDE SEQUENCE [LARGE SCALE GENOMIC DNA]</scope>
    <source>
        <strain evidence="4 5">J2-16</strain>
    </source>
</reference>
<dbReference type="Proteomes" id="UP001324993">
    <property type="component" value="Chromosome"/>
</dbReference>
<name>A0ABZ0RQN4_9BACT</name>
<accession>A0ABZ0RQN4</accession>
<keyword evidence="5" id="KW-1185">Reference proteome</keyword>
<dbReference type="PANTHER" id="PTHR46401:SF2">
    <property type="entry name" value="GLYCOSYLTRANSFERASE WBBK-RELATED"/>
    <property type="match status" value="1"/>
</dbReference>
<dbReference type="SUPFAM" id="SSF53756">
    <property type="entry name" value="UDP-Glycosyltransferase/glycogen phosphorylase"/>
    <property type="match status" value="1"/>
</dbReference>
<dbReference type="PANTHER" id="PTHR46401">
    <property type="entry name" value="GLYCOSYLTRANSFERASE WBBK-RELATED"/>
    <property type="match status" value="1"/>
</dbReference>
<evidence type="ECO:0000313" key="5">
    <source>
        <dbReference type="Proteomes" id="UP001324993"/>
    </source>
</evidence>
<organism evidence="4 5">
    <name type="scientific">Coraliomargarita algicola</name>
    <dbReference type="NCBI Taxonomy" id="3092156"/>
    <lineage>
        <taxon>Bacteria</taxon>
        <taxon>Pseudomonadati</taxon>
        <taxon>Verrucomicrobiota</taxon>
        <taxon>Opitutia</taxon>
        <taxon>Puniceicoccales</taxon>
        <taxon>Coraliomargaritaceae</taxon>
        <taxon>Coraliomargarita</taxon>
    </lineage>
</organism>
<dbReference type="Gene3D" id="3.40.50.2000">
    <property type="entry name" value="Glycogen Phosphorylase B"/>
    <property type="match status" value="2"/>
</dbReference>
<dbReference type="Pfam" id="PF13439">
    <property type="entry name" value="Glyco_transf_4"/>
    <property type="match status" value="1"/>
</dbReference>
<feature type="domain" description="Glycosyl transferase family 1" evidence="2">
    <location>
        <begin position="203"/>
        <end position="340"/>
    </location>
</feature>
<gene>
    <name evidence="4" type="ORF">SH580_08385</name>
</gene>
<dbReference type="InterPro" id="IPR028098">
    <property type="entry name" value="Glyco_trans_4-like_N"/>
</dbReference>
<keyword evidence="4" id="KW-0328">Glycosyltransferase</keyword>
<protein>
    <submittedName>
        <fullName evidence="4">Glycosyltransferase family 4 protein</fullName>
        <ecNumber evidence="4">2.4.-.-</ecNumber>
    </submittedName>
</protein>
<evidence type="ECO:0000313" key="4">
    <source>
        <dbReference type="EMBL" id="WPJ97726.1"/>
    </source>
</evidence>
<dbReference type="CDD" id="cd03801">
    <property type="entry name" value="GT4_PimA-like"/>
    <property type="match status" value="1"/>
</dbReference>
<dbReference type="EC" id="2.4.-.-" evidence="4"/>
<proteinExistence type="predicted"/>
<feature type="domain" description="Glycosyltransferase subfamily 4-like N-terminal" evidence="3">
    <location>
        <begin position="17"/>
        <end position="130"/>
    </location>
</feature>